<evidence type="ECO:0000256" key="2">
    <source>
        <dbReference type="ARBA" id="ARBA00018672"/>
    </source>
</evidence>
<dbReference type="Pfam" id="PF06050">
    <property type="entry name" value="HGD-D"/>
    <property type="match status" value="1"/>
</dbReference>
<proteinExistence type="predicted"/>
<evidence type="ECO:0000256" key="7">
    <source>
        <dbReference type="ARBA" id="ARBA00023125"/>
    </source>
</evidence>
<dbReference type="SMART" id="SM00448">
    <property type="entry name" value="REC"/>
    <property type="match status" value="1"/>
</dbReference>
<evidence type="ECO:0000256" key="4">
    <source>
        <dbReference type="ARBA" id="ARBA00022553"/>
    </source>
</evidence>
<dbReference type="InterPro" id="IPR016032">
    <property type="entry name" value="Sig_transdc_resp-reg_C-effctor"/>
</dbReference>
<keyword evidence="6" id="KW-0805">Transcription regulation</keyword>
<comment type="subcellular location">
    <subcellularLocation>
        <location evidence="1">Cytoplasm</location>
    </subcellularLocation>
</comment>
<dbReference type="Gene3D" id="6.10.250.690">
    <property type="match status" value="1"/>
</dbReference>
<dbReference type="InterPro" id="IPR010327">
    <property type="entry name" value="FldB/FldC_alpha/beta"/>
</dbReference>
<keyword evidence="8" id="KW-0010">Activator</keyword>
<evidence type="ECO:0000256" key="10">
    <source>
        <dbReference type="ARBA" id="ARBA00024867"/>
    </source>
</evidence>
<dbReference type="Gene3D" id="3.40.50.11900">
    <property type="match status" value="1"/>
</dbReference>
<dbReference type="GO" id="GO:0000156">
    <property type="term" value="F:phosphorelay response regulator activity"/>
    <property type="evidence" value="ECO:0007669"/>
    <property type="project" value="TreeGrafter"/>
</dbReference>
<feature type="DNA-binding region" description="OmpR/PhoB-type" evidence="12">
    <location>
        <begin position="256"/>
        <end position="355"/>
    </location>
</feature>
<name>A5D5S1_PELTS</name>
<evidence type="ECO:0000256" key="8">
    <source>
        <dbReference type="ARBA" id="ARBA00023159"/>
    </source>
</evidence>
<evidence type="ECO:0000313" key="16">
    <source>
        <dbReference type="Proteomes" id="UP000006556"/>
    </source>
</evidence>
<comment type="function">
    <text evidence="10">May play the central regulatory role in sporulation. It may be an element of the effector pathway responsible for the activation of sporulation genes in response to nutritional stress. Spo0A may act in concert with spo0H (a sigma factor) to control the expression of some genes that are critical to the sporulation process.</text>
</comment>
<feature type="domain" description="Response regulatory" evidence="13">
    <location>
        <begin position="128"/>
        <end position="241"/>
    </location>
</feature>
<dbReference type="Proteomes" id="UP000006556">
    <property type="component" value="Chromosome"/>
</dbReference>
<accession>A5D5S1</accession>
<sequence length="357" mass="40344">MSRLRETPTVLFAGTTQLSSTWLITKHQYVAYKEGKAVKKQPVNISTLDSGRKGTAEPLVSTNWQIWPRRWKNRGKPYVLAVKLKESGIPILAIETDYGQEDTGQLKTRIEAFFCQIENGGTAVEKTKILVVDDERKIREVVRMYLENEGFAVGEATDGREALNLLTGGKWDLLILDLMMPGVDGWSVCREVRKTTALPIIMLTARDAEVDRIVGLELGADDYVVKPFSPRELVARVKAVLRRSQIAPPAAQDGKPVVLNYPGLSINPESRLVLVNEQPVNLTPKEYDMLYLMARSPSRTFTREELIESVWGYDYFGDTRTVDTHVNRLRDKLQKASGYRSYISTVWGVGYKFEVDK</sequence>
<dbReference type="GO" id="GO:0032993">
    <property type="term" value="C:protein-DNA complex"/>
    <property type="evidence" value="ECO:0007669"/>
    <property type="project" value="TreeGrafter"/>
</dbReference>
<dbReference type="InterPro" id="IPR001867">
    <property type="entry name" value="OmpR/PhoB-type_DNA-bd"/>
</dbReference>
<dbReference type="EMBL" id="AP009389">
    <property type="protein sequence ID" value="BAF58426.1"/>
    <property type="molecule type" value="Genomic_DNA"/>
</dbReference>
<evidence type="ECO:0000256" key="12">
    <source>
        <dbReference type="PROSITE-ProRule" id="PRU01091"/>
    </source>
</evidence>
<evidence type="ECO:0000259" key="14">
    <source>
        <dbReference type="PROSITE" id="PS51755"/>
    </source>
</evidence>
<dbReference type="FunFam" id="1.10.10.10:FF:000018">
    <property type="entry name" value="DNA-binding response regulator ResD"/>
    <property type="match status" value="1"/>
</dbReference>
<dbReference type="InterPro" id="IPR001789">
    <property type="entry name" value="Sig_transdc_resp-reg_receiver"/>
</dbReference>
<dbReference type="SMART" id="SM00862">
    <property type="entry name" value="Trans_reg_C"/>
    <property type="match status" value="1"/>
</dbReference>
<dbReference type="eggNOG" id="COG0745">
    <property type="taxonomic scope" value="Bacteria"/>
</dbReference>
<dbReference type="InterPro" id="IPR036388">
    <property type="entry name" value="WH-like_DNA-bd_sf"/>
</dbReference>
<organism evidence="15 16">
    <name type="scientific">Pelotomaculum thermopropionicum (strain DSM 13744 / JCM 10971 / SI)</name>
    <dbReference type="NCBI Taxonomy" id="370438"/>
    <lineage>
        <taxon>Bacteria</taxon>
        <taxon>Bacillati</taxon>
        <taxon>Bacillota</taxon>
        <taxon>Clostridia</taxon>
        <taxon>Eubacteriales</taxon>
        <taxon>Desulfotomaculaceae</taxon>
        <taxon>Pelotomaculum</taxon>
    </lineage>
</organism>
<feature type="modified residue" description="4-aspartylphosphate" evidence="11">
    <location>
        <position position="177"/>
    </location>
</feature>
<evidence type="ECO:0000256" key="9">
    <source>
        <dbReference type="ARBA" id="ARBA00023163"/>
    </source>
</evidence>
<dbReference type="GO" id="GO:0006355">
    <property type="term" value="P:regulation of DNA-templated transcription"/>
    <property type="evidence" value="ECO:0007669"/>
    <property type="project" value="InterPro"/>
</dbReference>
<dbReference type="PANTHER" id="PTHR48111">
    <property type="entry name" value="REGULATOR OF RPOS"/>
    <property type="match status" value="1"/>
</dbReference>
<feature type="domain" description="OmpR/PhoB-type" evidence="14">
    <location>
        <begin position="256"/>
        <end position="355"/>
    </location>
</feature>
<dbReference type="SUPFAM" id="SSF46894">
    <property type="entry name" value="C-terminal effector domain of the bipartite response regulators"/>
    <property type="match status" value="1"/>
</dbReference>
<keyword evidence="16" id="KW-1185">Reference proteome</keyword>
<dbReference type="GO" id="GO:0005829">
    <property type="term" value="C:cytosol"/>
    <property type="evidence" value="ECO:0007669"/>
    <property type="project" value="TreeGrafter"/>
</dbReference>
<keyword evidence="3" id="KW-0963">Cytoplasm</keyword>
<keyword evidence="5" id="KW-0902">Two-component regulatory system</keyword>
<dbReference type="SUPFAM" id="SSF52172">
    <property type="entry name" value="CheY-like"/>
    <property type="match status" value="1"/>
</dbReference>
<dbReference type="Pfam" id="PF00072">
    <property type="entry name" value="Response_reg"/>
    <property type="match status" value="1"/>
</dbReference>
<dbReference type="InterPro" id="IPR039420">
    <property type="entry name" value="WalR-like"/>
</dbReference>
<dbReference type="Gene3D" id="1.10.10.10">
    <property type="entry name" value="Winged helix-like DNA-binding domain superfamily/Winged helix DNA-binding domain"/>
    <property type="match status" value="1"/>
</dbReference>
<gene>
    <name evidence="15" type="ordered locus">PTH_0245</name>
</gene>
<keyword evidence="9" id="KW-0804">Transcription</keyword>
<dbReference type="GO" id="GO:0000976">
    <property type="term" value="F:transcription cis-regulatory region binding"/>
    <property type="evidence" value="ECO:0007669"/>
    <property type="project" value="TreeGrafter"/>
</dbReference>
<evidence type="ECO:0000256" key="5">
    <source>
        <dbReference type="ARBA" id="ARBA00023012"/>
    </source>
</evidence>
<dbReference type="FunFam" id="3.40.50.2300:FF:000001">
    <property type="entry name" value="DNA-binding response regulator PhoB"/>
    <property type="match status" value="1"/>
</dbReference>
<dbReference type="eggNOG" id="COG1775">
    <property type="taxonomic scope" value="Bacteria"/>
</dbReference>
<dbReference type="KEGG" id="pth:PTH_0245"/>
<evidence type="ECO:0000256" key="1">
    <source>
        <dbReference type="ARBA" id="ARBA00004496"/>
    </source>
</evidence>
<dbReference type="PROSITE" id="PS50110">
    <property type="entry name" value="RESPONSE_REGULATORY"/>
    <property type="match status" value="1"/>
</dbReference>
<dbReference type="PROSITE" id="PS51755">
    <property type="entry name" value="OMPR_PHOB"/>
    <property type="match status" value="1"/>
</dbReference>
<dbReference type="Pfam" id="PF00486">
    <property type="entry name" value="Trans_reg_C"/>
    <property type="match status" value="1"/>
</dbReference>
<dbReference type="STRING" id="370438.PTH_0245"/>
<dbReference type="HOGENOM" id="CLU_775789_0_0_9"/>
<evidence type="ECO:0000256" key="11">
    <source>
        <dbReference type="PROSITE-ProRule" id="PRU00169"/>
    </source>
</evidence>
<keyword evidence="4 11" id="KW-0597">Phosphoprotein</keyword>
<keyword evidence="7 12" id="KW-0238">DNA-binding</keyword>
<evidence type="ECO:0000256" key="6">
    <source>
        <dbReference type="ARBA" id="ARBA00023015"/>
    </source>
</evidence>
<protein>
    <recommendedName>
        <fullName evidence="2">Stage 0 sporulation protein A homolog</fullName>
    </recommendedName>
</protein>
<dbReference type="PANTHER" id="PTHR48111:SF44">
    <property type="entry name" value="TRANSCRIPTIONAL REGULATORY PROTEIN RESD"/>
    <property type="match status" value="1"/>
</dbReference>
<evidence type="ECO:0000259" key="13">
    <source>
        <dbReference type="PROSITE" id="PS50110"/>
    </source>
</evidence>
<reference evidence="16" key="1">
    <citation type="journal article" date="2008" name="Genome Res.">
        <title>The genome of Pelotomaculum thermopropionicum reveals niche-associated evolution in anaerobic microbiota.</title>
        <authorList>
            <person name="Kosaka T."/>
            <person name="Kato S."/>
            <person name="Shimoyama T."/>
            <person name="Ishii S."/>
            <person name="Abe T."/>
            <person name="Watanabe K."/>
        </authorList>
    </citation>
    <scope>NUCLEOTIDE SEQUENCE [LARGE SCALE GENOMIC DNA]</scope>
    <source>
        <strain evidence="16">DSM 13744 / JCM 10971 / SI</strain>
    </source>
</reference>
<dbReference type="InterPro" id="IPR011006">
    <property type="entry name" value="CheY-like_superfamily"/>
</dbReference>
<evidence type="ECO:0000256" key="3">
    <source>
        <dbReference type="ARBA" id="ARBA00022490"/>
    </source>
</evidence>
<dbReference type="AlphaFoldDB" id="A5D5S1"/>
<evidence type="ECO:0000313" key="15">
    <source>
        <dbReference type="EMBL" id="BAF58426.1"/>
    </source>
</evidence>
<dbReference type="CDD" id="cd00383">
    <property type="entry name" value="trans_reg_C"/>
    <property type="match status" value="1"/>
</dbReference>
<dbReference type="Gene3D" id="3.40.50.2300">
    <property type="match status" value="1"/>
</dbReference>